<sequence>MYPRGANLSALAYALYITVDALVSIHQNNLVHGQVDVGHIYMQSHPPFDNKLGFGATVYDDIEALKAEPNSLSAHDTCTWAAAPEVYYNNYPHTSASDIWQVGITALELALGKLWAKNREELNAVIIAAIVDWEHGLFGNADFQIFIKDCLHQDPDMRPTSEQLMQHEFFKNSIN</sequence>
<comment type="caution">
    <text evidence="3">The sequence shown here is derived from an EMBL/GenBank/DDBJ whole genome shotgun (WGS) entry which is preliminary data.</text>
</comment>
<dbReference type="PANTHER" id="PTHR48014">
    <property type="entry name" value="SERINE/THREONINE-PROTEIN KINASE FRAY2"/>
    <property type="match status" value="1"/>
</dbReference>
<dbReference type="GO" id="GO:0043539">
    <property type="term" value="F:protein serine/threonine kinase activator activity"/>
    <property type="evidence" value="ECO:0007669"/>
    <property type="project" value="InterPro"/>
</dbReference>
<dbReference type="PANTHER" id="PTHR48014:SF3">
    <property type="entry name" value="PROTEIN KINASE DOMAIN-CONTAINING PROTEIN"/>
    <property type="match status" value="1"/>
</dbReference>
<keyword evidence="4" id="KW-1185">Reference proteome</keyword>
<dbReference type="Gene3D" id="1.10.510.10">
    <property type="entry name" value="Transferase(Phosphotransferase) domain 1"/>
    <property type="match status" value="1"/>
</dbReference>
<accession>A0AAD8GN79</accession>
<protein>
    <recommendedName>
        <fullName evidence="2">Protein kinase domain-containing protein</fullName>
    </recommendedName>
</protein>
<gene>
    <name evidence="3" type="ORF">POM88_054591</name>
</gene>
<dbReference type="Pfam" id="PF00069">
    <property type="entry name" value="Pkinase"/>
    <property type="match status" value="1"/>
</dbReference>
<dbReference type="EMBL" id="JAUIZM010000061">
    <property type="protein sequence ID" value="KAK1350670.1"/>
    <property type="molecule type" value="Genomic_DNA"/>
</dbReference>
<dbReference type="GO" id="GO:0004672">
    <property type="term" value="F:protein kinase activity"/>
    <property type="evidence" value="ECO:0007669"/>
    <property type="project" value="InterPro"/>
</dbReference>
<dbReference type="GO" id="GO:0005524">
    <property type="term" value="F:ATP binding"/>
    <property type="evidence" value="ECO:0007669"/>
    <property type="project" value="InterPro"/>
</dbReference>
<reference evidence="3" key="2">
    <citation type="submission" date="2023-05" db="EMBL/GenBank/DDBJ databases">
        <authorList>
            <person name="Schelkunov M.I."/>
        </authorList>
    </citation>
    <scope>NUCLEOTIDE SEQUENCE</scope>
    <source>
        <strain evidence="3">Hsosn_3</strain>
        <tissue evidence="3">Leaf</tissue>
    </source>
</reference>
<dbReference type="AlphaFoldDB" id="A0AAD8GN79"/>
<dbReference type="InterPro" id="IPR000719">
    <property type="entry name" value="Prot_kinase_dom"/>
</dbReference>
<dbReference type="InterPro" id="IPR047173">
    <property type="entry name" value="STRAD_A/B-like"/>
</dbReference>
<evidence type="ECO:0000313" key="4">
    <source>
        <dbReference type="Proteomes" id="UP001237642"/>
    </source>
</evidence>
<dbReference type="PROSITE" id="PS50011">
    <property type="entry name" value="PROTEIN_KINASE_DOM"/>
    <property type="match status" value="1"/>
</dbReference>
<evidence type="ECO:0000259" key="2">
    <source>
        <dbReference type="PROSITE" id="PS50011"/>
    </source>
</evidence>
<evidence type="ECO:0000256" key="1">
    <source>
        <dbReference type="ARBA" id="ARBA00008874"/>
    </source>
</evidence>
<evidence type="ECO:0000313" key="3">
    <source>
        <dbReference type="EMBL" id="KAK1350670.1"/>
    </source>
</evidence>
<dbReference type="SUPFAM" id="SSF56112">
    <property type="entry name" value="Protein kinase-like (PK-like)"/>
    <property type="match status" value="1"/>
</dbReference>
<organism evidence="3 4">
    <name type="scientific">Heracleum sosnowskyi</name>
    <dbReference type="NCBI Taxonomy" id="360622"/>
    <lineage>
        <taxon>Eukaryota</taxon>
        <taxon>Viridiplantae</taxon>
        <taxon>Streptophyta</taxon>
        <taxon>Embryophyta</taxon>
        <taxon>Tracheophyta</taxon>
        <taxon>Spermatophyta</taxon>
        <taxon>Magnoliopsida</taxon>
        <taxon>eudicotyledons</taxon>
        <taxon>Gunneridae</taxon>
        <taxon>Pentapetalae</taxon>
        <taxon>asterids</taxon>
        <taxon>campanulids</taxon>
        <taxon>Apiales</taxon>
        <taxon>Apiaceae</taxon>
        <taxon>Apioideae</taxon>
        <taxon>apioid superclade</taxon>
        <taxon>Tordylieae</taxon>
        <taxon>Tordyliinae</taxon>
        <taxon>Heracleum</taxon>
    </lineage>
</organism>
<comment type="similarity">
    <text evidence="1">Belongs to the protein kinase superfamily. STE Ser/Thr protein kinase family. STE20 subfamily.</text>
</comment>
<dbReference type="InterPro" id="IPR011009">
    <property type="entry name" value="Kinase-like_dom_sf"/>
</dbReference>
<proteinExistence type="inferred from homology"/>
<reference evidence="3" key="1">
    <citation type="submission" date="2023-02" db="EMBL/GenBank/DDBJ databases">
        <title>Genome of toxic invasive species Heracleum sosnowskyi carries increased number of genes despite the absence of recent whole-genome duplications.</title>
        <authorList>
            <person name="Schelkunov M."/>
            <person name="Shtratnikova V."/>
            <person name="Makarenko M."/>
            <person name="Klepikova A."/>
            <person name="Omelchenko D."/>
            <person name="Novikova G."/>
            <person name="Obukhova E."/>
            <person name="Bogdanov V."/>
            <person name="Penin A."/>
            <person name="Logacheva M."/>
        </authorList>
    </citation>
    <scope>NUCLEOTIDE SEQUENCE</scope>
    <source>
        <strain evidence="3">Hsosn_3</strain>
        <tissue evidence="3">Leaf</tissue>
    </source>
</reference>
<feature type="domain" description="Protein kinase" evidence="2">
    <location>
        <begin position="1"/>
        <end position="170"/>
    </location>
</feature>
<dbReference type="Proteomes" id="UP001237642">
    <property type="component" value="Unassembled WGS sequence"/>
</dbReference>
<name>A0AAD8GN79_9APIA</name>